<dbReference type="EMBL" id="FOWX01000015">
    <property type="protein sequence ID" value="SFP66347.1"/>
    <property type="molecule type" value="Genomic_DNA"/>
</dbReference>
<evidence type="ECO:0000313" key="3">
    <source>
        <dbReference type="Proteomes" id="UP000198784"/>
    </source>
</evidence>
<accession>A0A1I5S6T9</accession>
<protein>
    <recommendedName>
        <fullName evidence="4">Molecular chaperone</fullName>
    </recommendedName>
</protein>
<dbReference type="STRING" id="289003.SAMN05216190_11535"/>
<feature type="compositionally biased region" description="Basic and acidic residues" evidence="1">
    <location>
        <begin position="583"/>
        <end position="598"/>
    </location>
</feature>
<sequence length="609" mass="67938">MEYPSQMDKQSSHLLLRIPTPQKSVLSFCDASPRDLKRWIANLPKANIGETARQLYQALVELNQLRTAADNRLQLLELLRPEIYFVCKHLERHFLNQAIVLDERPRKIANLCQALQNHLAVGYKLIVANLAPQNNGERNPLLSVALQRATHSLCGPLIRSSQLYCPVPEGLWLELHQLYQIARERRLHRLAIRDPLARHTQSLSTEQSYVVALLLGCARCNQMRQNGIARLAEVLEPWSALVHLQAGDAPSSLFAVAPQVDGPPRYSSLFQDKGLHNALGIDPHPLVDAIQEYLLLPAENTRQSRLLVPEGFSLDMLQHLAAAWGDISERTFNRTHGQGALTLCIGMSALHFFLAGERSFNEILQLASEPQAAVFNPDTDSGTADVWSKAFDTHKSNSWSSGMLLEEIEYSKPSNQAIQAEPADTESYPTFVLPIVNHSPGGYCLSWPKEVPSQLQAGELLGVQDSPEQGWSVAVVRWIRQVRGGGTQMGIELIAPHAQACGLQLLRKAEHNSQYLRALLLPEISAISRPATLITPRLPFQEGNKVMINRNGTERRAVLSHRQTSTGSFNQFEYCSVEQNASDTRKPVTAHDNHRAGGEEDFDSLWKSL</sequence>
<organism evidence="2 3">
    <name type="scientific">Pseudomonas borbori</name>
    <dbReference type="NCBI Taxonomy" id="289003"/>
    <lineage>
        <taxon>Bacteria</taxon>
        <taxon>Pseudomonadati</taxon>
        <taxon>Pseudomonadota</taxon>
        <taxon>Gammaproteobacteria</taxon>
        <taxon>Pseudomonadales</taxon>
        <taxon>Pseudomonadaceae</taxon>
        <taxon>Pseudomonas</taxon>
    </lineage>
</organism>
<gene>
    <name evidence="2" type="ORF">SAMN05216190_11535</name>
</gene>
<evidence type="ECO:0000313" key="2">
    <source>
        <dbReference type="EMBL" id="SFP66347.1"/>
    </source>
</evidence>
<dbReference type="Proteomes" id="UP000198784">
    <property type="component" value="Unassembled WGS sequence"/>
</dbReference>
<feature type="region of interest" description="Disordered" evidence="1">
    <location>
        <begin position="581"/>
        <end position="609"/>
    </location>
</feature>
<dbReference type="AlphaFoldDB" id="A0A1I5S6T9"/>
<evidence type="ECO:0008006" key="4">
    <source>
        <dbReference type="Google" id="ProtNLM"/>
    </source>
</evidence>
<proteinExistence type="predicted"/>
<reference evidence="3" key="1">
    <citation type="submission" date="2016-10" db="EMBL/GenBank/DDBJ databases">
        <authorList>
            <person name="Varghese N."/>
            <person name="Submissions S."/>
        </authorList>
    </citation>
    <scope>NUCLEOTIDE SEQUENCE [LARGE SCALE GENOMIC DNA]</scope>
    <source>
        <strain evidence="3">DSM 17834</strain>
    </source>
</reference>
<evidence type="ECO:0000256" key="1">
    <source>
        <dbReference type="SAM" id="MobiDB-lite"/>
    </source>
</evidence>
<keyword evidence="3" id="KW-1185">Reference proteome</keyword>
<name>A0A1I5S6T9_9PSED</name>